<dbReference type="InterPro" id="IPR051625">
    <property type="entry name" value="Signaling_Regulatory_Domain"/>
</dbReference>
<dbReference type="Proteomes" id="UP000221165">
    <property type="component" value="Unassembled WGS sequence"/>
</dbReference>
<dbReference type="InterPro" id="IPR009091">
    <property type="entry name" value="RCC1/BLIP-II"/>
</dbReference>
<feature type="non-terminal residue" evidence="3">
    <location>
        <position position="1"/>
    </location>
</feature>
<dbReference type="Gene3D" id="2.130.10.30">
    <property type="entry name" value="Regulator of chromosome condensation 1/beta-lactamase-inhibitor protein II"/>
    <property type="match status" value="1"/>
</dbReference>
<dbReference type="VEuPathDB" id="ToxoDB:CSUI_010751"/>
<dbReference type="SUPFAM" id="SSF50985">
    <property type="entry name" value="RCC1/BLIP-II"/>
    <property type="match status" value="1"/>
</dbReference>
<organism evidence="3 4">
    <name type="scientific">Cystoisospora suis</name>
    <dbReference type="NCBI Taxonomy" id="483139"/>
    <lineage>
        <taxon>Eukaryota</taxon>
        <taxon>Sar</taxon>
        <taxon>Alveolata</taxon>
        <taxon>Apicomplexa</taxon>
        <taxon>Conoidasida</taxon>
        <taxon>Coccidia</taxon>
        <taxon>Eucoccidiorida</taxon>
        <taxon>Eimeriorina</taxon>
        <taxon>Sarcocystidae</taxon>
        <taxon>Cystoisospora</taxon>
    </lineage>
</organism>
<dbReference type="Pfam" id="PF00415">
    <property type="entry name" value="RCC1"/>
    <property type="match status" value="3"/>
</dbReference>
<proteinExistence type="predicted"/>
<dbReference type="PROSITE" id="PS50012">
    <property type="entry name" value="RCC1_3"/>
    <property type="match status" value="3"/>
</dbReference>
<sequence length="147" mass="15562">HGDEEDRYLPTPIHALENLNVTNLSCGAHHSACVTSDGVLYTWGGSAFGKLGLGPNKSRGRGSQLLPKHVGGPLRKKAVVCVSLGSQHSACTTADGELYTWGQGRRLGHEVQGETDEYLPRKVEALAGLFVLQVACGEAHTACIVDS</sequence>
<feature type="non-terminal residue" evidence="3">
    <location>
        <position position="147"/>
    </location>
</feature>
<accession>A0A2C6KFJ4</accession>
<feature type="repeat" description="RCC1" evidence="2">
    <location>
        <begin position="1"/>
        <end position="37"/>
    </location>
</feature>
<keyword evidence="4" id="KW-1185">Reference proteome</keyword>
<protein>
    <submittedName>
        <fullName evidence="3">Regulator of chromosome condensation repeat-containing protein</fullName>
    </submittedName>
</protein>
<comment type="caution">
    <text evidence="3">The sequence shown here is derived from an EMBL/GenBank/DDBJ whole genome shotgun (WGS) entry which is preliminary data.</text>
</comment>
<dbReference type="GeneID" id="94434063"/>
<dbReference type="InterPro" id="IPR000408">
    <property type="entry name" value="Reg_chr_condens"/>
</dbReference>
<dbReference type="AlphaFoldDB" id="A0A2C6KFJ4"/>
<feature type="repeat" description="RCC1" evidence="2">
    <location>
        <begin position="96"/>
        <end position="147"/>
    </location>
</feature>
<keyword evidence="1" id="KW-0677">Repeat</keyword>
<evidence type="ECO:0000313" key="3">
    <source>
        <dbReference type="EMBL" id="PHJ15438.1"/>
    </source>
</evidence>
<name>A0A2C6KFJ4_9APIC</name>
<dbReference type="PANTHER" id="PTHR22872">
    <property type="entry name" value="BTK-BINDING PROTEIN-RELATED"/>
    <property type="match status" value="1"/>
</dbReference>
<evidence type="ECO:0000256" key="1">
    <source>
        <dbReference type="ARBA" id="ARBA00022737"/>
    </source>
</evidence>
<evidence type="ECO:0000313" key="4">
    <source>
        <dbReference type="Proteomes" id="UP000221165"/>
    </source>
</evidence>
<feature type="repeat" description="RCC1" evidence="2">
    <location>
        <begin position="38"/>
        <end position="95"/>
    </location>
</feature>
<gene>
    <name evidence="3" type="ORF">CSUI_010751</name>
</gene>
<dbReference type="OrthoDB" id="332217at2759"/>
<dbReference type="RefSeq" id="XP_067917172.1">
    <property type="nucleotide sequence ID" value="XM_068070852.1"/>
</dbReference>
<dbReference type="PROSITE" id="PS00626">
    <property type="entry name" value="RCC1_2"/>
    <property type="match status" value="1"/>
</dbReference>
<dbReference type="EMBL" id="MIGC01008185">
    <property type="protein sequence ID" value="PHJ15438.1"/>
    <property type="molecule type" value="Genomic_DNA"/>
</dbReference>
<reference evidence="3 4" key="1">
    <citation type="journal article" date="2017" name="Int. J. Parasitol.">
        <title>The genome of the protozoan parasite Cystoisospora suis and a reverse vaccinology approach to identify vaccine candidates.</title>
        <authorList>
            <person name="Palmieri N."/>
            <person name="Shrestha A."/>
            <person name="Ruttkowski B."/>
            <person name="Beck T."/>
            <person name="Vogl C."/>
            <person name="Tomley F."/>
            <person name="Blake D.P."/>
            <person name="Joachim A."/>
        </authorList>
    </citation>
    <scope>NUCLEOTIDE SEQUENCE [LARGE SCALE GENOMIC DNA]</scope>
    <source>
        <strain evidence="3 4">Wien I</strain>
    </source>
</reference>
<evidence type="ECO:0000256" key="2">
    <source>
        <dbReference type="PROSITE-ProRule" id="PRU00235"/>
    </source>
</evidence>